<evidence type="ECO:0000256" key="7">
    <source>
        <dbReference type="ARBA" id="ARBA00022962"/>
    </source>
</evidence>
<evidence type="ECO:0000256" key="2">
    <source>
        <dbReference type="ARBA" id="ARBA00022598"/>
    </source>
</evidence>
<dbReference type="eggNOG" id="COG0047">
    <property type="taxonomic scope" value="Bacteria"/>
</dbReference>
<gene>
    <name evidence="8" type="primary">purQ</name>
    <name evidence="9" type="ordered locus">Acid_5943</name>
</gene>
<dbReference type="KEGG" id="sus:Acid_5943"/>
<dbReference type="EC" id="3.5.1.2" evidence="8"/>
<dbReference type="HOGENOM" id="CLU_001031_3_1_0"/>
<proteinExistence type="inferred from homology"/>
<keyword evidence="1 8" id="KW-0963">Cytoplasm</keyword>
<keyword evidence="5 8" id="KW-0378">Hydrolase</keyword>
<dbReference type="SUPFAM" id="SSF52317">
    <property type="entry name" value="Class I glutamine amidotransferase-like"/>
    <property type="match status" value="1"/>
</dbReference>
<dbReference type="GO" id="GO:0005737">
    <property type="term" value="C:cytoplasm"/>
    <property type="evidence" value="ECO:0007669"/>
    <property type="project" value="UniProtKB-SubCell"/>
</dbReference>
<dbReference type="PIRSF" id="PIRSF001586">
    <property type="entry name" value="FGAM_synth_I"/>
    <property type="match status" value="1"/>
</dbReference>
<evidence type="ECO:0000256" key="8">
    <source>
        <dbReference type="HAMAP-Rule" id="MF_00421"/>
    </source>
</evidence>
<dbReference type="InParanoid" id="Q01TY6"/>
<organism evidence="9">
    <name type="scientific">Solibacter usitatus (strain Ellin6076)</name>
    <dbReference type="NCBI Taxonomy" id="234267"/>
    <lineage>
        <taxon>Bacteria</taxon>
        <taxon>Pseudomonadati</taxon>
        <taxon>Acidobacteriota</taxon>
        <taxon>Terriglobia</taxon>
        <taxon>Bryobacterales</taxon>
        <taxon>Solibacteraceae</taxon>
        <taxon>Candidatus Solibacter</taxon>
    </lineage>
</organism>
<comment type="pathway">
    <text evidence="8">Purine metabolism; IMP biosynthesis via de novo pathway; 5-amino-1-(5-phospho-D-ribosyl)imidazole from N(2)-formyl-N(1)-(5-phospho-D-ribosyl)glycinamide: step 1/2.</text>
</comment>
<dbReference type="CDD" id="cd01740">
    <property type="entry name" value="GATase1_FGAR_AT"/>
    <property type="match status" value="1"/>
</dbReference>
<evidence type="ECO:0000256" key="1">
    <source>
        <dbReference type="ARBA" id="ARBA00022490"/>
    </source>
</evidence>
<dbReference type="GO" id="GO:0006189">
    <property type="term" value="P:'de novo' IMP biosynthetic process"/>
    <property type="evidence" value="ECO:0007669"/>
    <property type="project" value="UniProtKB-UniRule"/>
</dbReference>
<keyword evidence="3 8" id="KW-0547">Nucleotide-binding</keyword>
<dbReference type="SMART" id="SM01211">
    <property type="entry name" value="GATase_5"/>
    <property type="match status" value="1"/>
</dbReference>
<accession>Q01TY6</accession>
<keyword evidence="2 8" id="KW-0436">Ligase</keyword>
<evidence type="ECO:0000256" key="4">
    <source>
        <dbReference type="ARBA" id="ARBA00022755"/>
    </source>
</evidence>
<dbReference type="NCBIfam" id="NF002957">
    <property type="entry name" value="PRK03619.1"/>
    <property type="match status" value="1"/>
</dbReference>
<dbReference type="GO" id="GO:0004642">
    <property type="term" value="F:phosphoribosylformylglycinamidine synthase activity"/>
    <property type="evidence" value="ECO:0007669"/>
    <property type="project" value="UniProtKB-UniRule"/>
</dbReference>
<dbReference type="HAMAP" id="MF_00421">
    <property type="entry name" value="PurQ"/>
    <property type="match status" value="1"/>
</dbReference>
<comment type="subunit">
    <text evidence="8">Part of the FGAM synthase complex composed of 1 PurL, 1 PurQ and 2 PurS subunits.</text>
</comment>
<reference evidence="9" key="1">
    <citation type="submission" date="2006-10" db="EMBL/GenBank/DDBJ databases">
        <title>Complete sequence of Solibacter usitatus Ellin6076.</title>
        <authorList>
            <consortium name="US DOE Joint Genome Institute"/>
            <person name="Copeland A."/>
            <person name="Lucas S."/>
            <person name="Lapidus A."/>
            <person name="Barry K."/>
            <person name="Detter J.C."/>
            <person name="Glavina del Rio T."/>
            <person name="Hammon N."/>
            <person name="Israni S."/>
            <person name="Dalin E."/>
            <person name="Tice H."/>
            <person name="Pitluck S."/>
            <person name="Thompson L.S."/>
            <person name="Brettin T."/>
            <person name="Bruce D."/>
            <person name="Han C."/>
            <person name="Tapia R."/>
            <person name="Gilna P."/>
            <person name="Schmutz J."/>
            <person name="Larimer F."/>
            <person name="Land M."/>
            <person name="Hauser L."/>
            <person name="Kyrpides N."/>
            <person name="Mikhailova N."/>
            <person name="Janssen P.H."/>
            <person name="Kuske C.R."/>
            <person name="Richardson P."/>
        </authorList>
    </citation>
    <scope>NUCLEOTIDE SEQUENCE</scope>
    <source>
        <strain evidence="9">Ellin6076</strain>
    </source>
</reference>
<keyword evidence="4 8" id="KW-0658">Purine biosynthesis</keyword>
<evidence type="ECO:0000313" key="9">
    <source>
        <dbReference type="EMBL" id="ABJ86884.1"/>
    </source>
</evidence>
<comment type="catalytic activity">
    <reaction evidence="8">
        <text>L-glutamine + H2O = L-glutamate + NH4(+)</text>
        <dbReference type="Rhea" id="RHEA:15889"/>
        <dbReference type="ChEBI" id="CHEBI:15377"/>
        <dbReference type="ChEBI" id="CHEBI:28938"/>
        <dbReference type="ChEBI" id="CHEBI:29985"/>
        <dbReference type="ChEBI" id="CHEBI:58359"/>
        <dbReference type="EC" id="3.5.1.2"/>
    </reaction>
</comment>
<dbReference type="PROSITE" id="PS51273">
    <property type="entry name" value="GATASE_TYPE_1"/>
    <property type="match status" value="1"/>
</dbReference>
<dbReference type="GO" id="GO:0004359">
    <property type="term" value="F:glutaminase activity"/>
    <property type="evidence" value="ECO:0007669"/>
    <property type="project" value="UniProtKB-EC"/>
</dbReference>
<evidence type="ECO:0000256" key="6">
    <source>
        <dbReference type="ARBA" id="ARBA00022840"/>
    </source>
</evidence>
<keyword evidence="6 8" id="KW-0067">ATP-binding</keyword>
<dbReference type="EMBL" id="CP000473">
    <property type="protein sequence ID" value="ABJ86884.1"/>
    <property type="molecule type" value="Genomic_DNA"/>
</dbReference>
<dbReference type="PANTHER" id="PTHR47552">
    <property type="entry name" value="PHOSPHORIBOSYLFORMYLGLYCINAMIDINE SYNTHASE SUBUNIT PURQ"/>
    <property type="match status" value="1"/>
</dbReference>
<feature type="active site" evidence="8">
    <location>
        <position position="204"/>
    </location>
</feature>
<protein>
    <recommendedName>
        <fullName evidence="8">Phosphoribosylformylglycinamidine synthase subunit PurQ</fullName>
        <shortName evidence="8">FGAM synthase</shortName>
        <ecNumber evidence="8">6.3.5.3</ecNumber>
    </recommendedName>
    <alternativeName>
        <fullName evidence="8">Formylglycinamide ribonucleotide amidotransferase subunit I</fullName>
        <shortName evidence="8">FGAR amidotransferase I</shortName>
        <shortName evidence="8">FGAR-AT I</shortName>
    </alternativeName>
    <alternativeName>
        <fullName evidence="8">Glutaminase PurQ</fullName>
        <ecNumber evidence="8">3.5.1.2</ecNumber>
    </alternativeName>
    <alternativeName>
        <fullName evidence="8">Phosphoribosylformylglycinamidine synthase subunit I</fullName>
    </alternativeName>
</protein>
<dbReference type="AlphaFoldDB" id="Q01TY6"/>
<dbReference type="Gene3D" id="3.40.50.880">
    <property type="match status" value="1"/>
</dbReference>
<dbReference type="Pfam" id="PF13507">
    <property type="entry name" value="GATase_5"/>
    <property type="match status" value="1"/>
</dbReference>
<comment type="catalytic activity">
    <reaction evidence="8">
        <text>N(2)-formyl-N(1)-(5-phospho-beta-D-ribosyl)glycinamide + L-glutamine + ATP + H2O = 2-formamido-N(1)-(5-O-phospho-beta-D-ribosyl)acetamidine + L-glutamate + ADP + phosphate + H(+)</text>
        <dbReference type="Rhea" id="RHEA:17129"/>
        <dbReference type="ChEBI" id="CHEBI:15377"/>
        <dbReference type="ChEBI" id="CHEBI:15378"/>
        <dbReference type="ChEBI" id="CHEBI:29985"/>
        <dbReference type="ChEBI" id="CHEBI:30616"/>
        <dbReference type="ChEBI" id="CHEBI:43474"/>
        <dbReference type="ChEBI" id="CHEBI:58359"/>
        <dbReference type="ChEBI" id="CHEBI:147286"/>
        <dbReference type="ChEBI" id="CHEBI:147287"/>
        <dbReference type="ChEBI" id="CHEBI:456216"/>
        <dbReference type="EC" id="6.3.5.3"/>
    </reaction>
</comment>
<dbReference type="UniPathway" id="UPA00074">
    <property type="reaction ID" value="UER00128"/>
</dbReference>
<dbReference type="FunFam" id="3.40.50.880:FF:000019">
    <property type="entry name" value="Phosphoribosylformylglycinamidine synthase subunit PurQ"/>
    <property type="match status" value="1"/>
</dbReference>
<dbReference type="GO" id="GO:0005524">
    <property type="term" value="F:ATP binding"/>
    <property type="evidence" value="ECO:0007669"/>
    <property type="project" value="UniProtKB-KW"/>
</dbReference>
<evidence type="ECO:0000256" key="5">
    <source>
        <dbReference type="ARBA" id="ARBA00022801"/>
    </source>
</evidence>
<dbReference type="STRING" id="234267.Acid_5943"/>
<comment type="subcellular location">
    <subcellularLocation>
        <location evidence="8">Cytoplasm</location>
    </subcellularLocation>
</comment>
<dbReference type="EC" id="6.3.5.3" evidence="8"/>
<dbReference type="NCBIfam" id="TIGR01737">
    <property type="entry name" value="FGAM_synth_I"/>
    <property type="match status" value="1"/>
</dbReference>
<keyword evidence="7 8" id="KW-0315">Glutamine amidotransferase</keyword>
<dbReference type="InterPro" id="IPR029062">
    <property type="entry name" value="Class_I_gatase-like"/>
</dbReference>
<name>Q01TY6_SOLUE</name>
<feature type="active site" description="Nucleophile" evidence="8">
    <location>
        <position position="96"/>
    </location>
</feature>
<sequence>MGFSLPKTKTMKFGVIVFPGSNCDHDAFYAVANNLGQPAEFIWHDSPSLGDIDAVILPGGFSYGDYLRCGAIAKFSPVMQAVKNFAAAGGLVLGVCNGFQILVEAGLLPGALIRNRDLKFICRELRLSVGTTNSPFTGAAQKGQVLHLPIAHGEGCYIADERTLDELEAEDRVAFRYIDNANGSMRDIAGILNKERNVMGMMPHPERVTEPLMGGTDGLLVFESMLRAAVHA</sequence>
<comment type="function">
    <text evidence="8">Part of the phosphoribosylformylglycinamidine synthase complex involved in the purines biosynthetic pathway. Catalyzes the ATP-dependent conversion of formylglycinamide ribonucleotide (FGAR) and glutamine to yield formylglycinamidine ribonucleotide (FGAM) and glutamate. The FGAM synthase complex is composed of three subunits. PurQ produces an ammonia molecule by converting glutamine to glutamate. PurL transfers the ammonia molecule to FGAR to form FGAM in an ATP-dependent manner. PurS interacts with PurQ and PurL and is thought to assist in the transfer of the ammonia molecule from PurQ to PurL.</text>
</comment>
<dbReference type="PANTHER" id="PTHR47552:SF1">
    <property type="entry name" value="PHOSPHORIBOSYLFORMYLGLYCINAMIDINE SYNTHASE SUBUNIT PURQ"/>
    <property type="match status" value="1"/>
</dbReference>
<evidence type="ECO:0000256" key="3">
    <source>
        <dbReference type="ARBA" id="ARBA00022741"/>
    </source>
</evidence>
<feature type="active site" evidence="8">
    <location>
        <position position="206"/>
    </location>
</feature>
<dbReference type="InterPro" id="IPR010075">
    <property type="entry name" value="PRibForGlyAmidine_synth_PurQ"/>
</dbReference>